<dbReference type="RefSeq" id="XP_007393277.1">
    <property type="nucleotide sequence ID" value="XM_007393215.1"/>
</dbReference>
<accession>K5WFT7</accession>
<keyword evidence="1" id="KW-1133">Transmembrane helix</keyword>
<gene>
    <name evidence="2" type="ORF">PHACADRAFT_251861</name>
</gene>
<dbReference type="GeneID" id="18915342"/>
<dbReference type="HOGENOM" id="CLU_3069431_0_0_1"/>
<dbReference type="InParanoid" id="K5WFT7"/>
<proteinExistence type="predicted"/>
<evidence type="ECO:0000313" key="2">
    <source>
        <dbReference type="EMBL" id="EKM57944.1"/>
    </source>
</evidence>
<organism evidence="2 3">
    <name type="scientific">Phanerochaete carnosa (strain HHB-10118-sp)</name>
    <name type="common">White-rot fungus</name>
    <name type="synonym">Peniophora carnosa</name>
    <dbReference type="NCBI Taxonomy" id="650164"/>
    <lineage>
        <taxon>Eukaryota</taxon>
        <taxon>Fungi</taxon>
        <taxon>Dikarya</taxon>
        <taxon>Basidiomycota</taxon>
        <taxon>Agaricomycotina</taxon>
        <taxon>Agaricomycetes</taxon>
        <taxon>Polyporales</taxon>
        <taxon>Phanerochaetaceae</taxon>
        <taxon>Phanerochaete</taxon>
    </lineage>
</organism>
<sequence>MDAVRASSTVTARLLVAVAILIAAIVAARNGVTTVVIRFAIVAAGALPLVQNQ</sequence>
<evidence type="ECO:0000256" key="1">
    <source>
        <dbReference type="SAM" id="Phobius"/>
    </source>
</evidence>
<dbReference type="KEGG" id="pco:PHACADRAFT_251861"/>
<feature type="transmembrane region" description="Helical" evidence="1">
    <location>
        <begin position="12"/>
        <end position="29"/>
    </location>
</feature>
<name>K5WFT7_PHACS</name>
<keyword evidence="1" id="KW-0472">Membrane</keyword>
<evidence type="ECO:0000313" key="3">
    <source>
        <dbReference type="Proteomes" id="UP000008370"/>
    </source>
</evidence>
<protein>
    <submittedName>
        <fullName evidence="2">Uncharacterized protein</fullName>
    </submittedName>
</protein>
<dbReference type="EMBL" id="JH930470">
    <property type="protein sequence ID" value="EKM57944.1"/>
    <property type="molecule type" value="Genomic_DNA"/>
</dbReference>
<reference evidence="2 3" key="1">
    <citation type="journal article" date="2012" name="BMC Genomics">
        <title>Comparative genomics of the white-rot fungi, Phanerochaete carnosa and P. chrysosporium, to elucidate the genetic basis of the distinct wood types they colonize.</title>
        <authorList>
            <person name="Suzuki H."/>
            <person name="MacDonald J."/>
            <person name="Syed K."/>
            <person name="Salamov A."/>
            <person name="Hori C."/>
            <person name="Aerts A."/>
            <person name="Henrissat B."/>
            <person name="Wiebenga A."/>
            <person name="vanKuyk P.A."/>
            <person name="Barry K."/>
            <person name="Lindquist E."/>
            <person name="LaButti K."/>
            <person name="Lapidus A."/>
            <person name="Lucas S."/>
            <person name="Coutinho P."/>
            <person name="Gong Y."/>
            <person name="Samejima M."/>
            <person name="Mahadevan R."/>
            <person name="Abou-Zaid M."/>
            <person name="de Vries R.P."/>
            <person name="Igarashi K."/>
            <person name="Yadav J.S."/>
            <person name="Grigoriev I.V."/>
            <person name="Master E.R."/>
        </authorList>
    </citation>
    <scope>NUCLEOTIDE SEQUENCE [LARGE SCALE GENOMIC DNA]</scope>
    <source>
        <strain evidence="2 3">HHB-10118-sp</strain>
    </source>
</reference>
<dbReference type="AlphaFoldDB" id="K5WFT7"/>
<keyword evidence="3" id="KW-1185">Reference proteome</keyword>
<dbReference type="Proteomes" id="UP000008370">
    <property type="component" value="Unassembled WGS sequence"/>
</dbReference>
<keyword evidence="1" id="KW-0812">Transmembrane</keyword>